<sequence length="295" mass="31534">MNTNLKGLSAAAISSITFGTIALFSLPVLKSGMDSLSLIVYRFFFGGIALLLLALFQRVSLRVSLKDIGQLLLLSCIYSVSALSLIEGYNYMPTGVATTLVFSYPVWTALLMAVFFRERLGIKTIASIVLAIVGVVLLSGITGSDLQNSHIGVAWELLSGLTYAIYLVVFPRLEVKKMPSLALTFYIFLFTMLLILGFSFITKGELAPIANKSVALNLVLVGLIPTAISNIALIVALKKVSSTLTAILGVFKPITALIIGLLVFGETLNQYTTLGLILTLVSVSLLIMGAGKSKS</sequence>
<dbReference type="RefSeq" id="WP_018361947.1">
    <property type="nucleotide sequence ID" value="NZ_CAJZHJ010000025.1"/>
</dbReference>
<evidence type="ECO:0000256" key="6">
    <source>
        <dbReference type="SAM" id="Phobius"/>
    </source>
</evidence>
<name>A0ABS6YCQ0_9BACT</name>
<dbReference type="InterPro" id="IPR000620">
    <property type="entry name" value="EamA_dom"/>
</dbReference>
<evidence type="ECO:0000313" key="9">
    <source>
        <dbReference type="Proteomes" id="UP000788426"/>
    </source>
</evidence>
<evidence type="ECO:0000256" key="1">
    <source>
        <dbReference type="ARBA" id="ARBA00004651"/>
    </source>
</evidence>
<dbReference type="PANTHER" id="PTHR32322">
    <property type="entry name" value="INNER MEMBRANE TRANSPORTER"/>
    <property type="match status" value="1"/>
</dbReference>
<dbReference type="Pfam" id="PF00892">
    <property type="entry name" value="EamA"/>
    <property type="match status" value="2"/>
</dbReference>
<evidence type="ECO:0000256" key="5">
    <source>
        <dbReference type="ARBA" id="ARBA00023136"/>
    </source>
</evidence>
<organism evidence="8 9">
    <name type="scientific">Hoylesella nanceiensis</name>
    <dbReference type="NCBI Taxonomy" id="425941"/>
    <lineage>
        <taxon>Bacteria</taxon>
        <taxon>Pseudomonadati</taxon>
        <taxon>Bacteroidota</taxon>
        <taxon>Bacteroidia</taxon>
        <taxon>Bacteroidales</taxon>
        <taxon>Prevotellaceae</taxon>
        <taxon>Hoylesella</taxon>
    </lineage>
</organism>
<dbReference type="InterPro" id="IPR050638">
    <property type="entry name" value="AA-Vitamin_Transporters"/>
</dbReference>
<dbReference type="EMBL" id="JAHXCT010000003">
    <property type="protein sequence ID" value="MBW4769320.1"/>
    <property type="molecule type" value="Genomic_DNA"/>
</dbReference>
<dbReference type="Proteomes" id="UP000788426">
    <property type="component" value="Unassembled WGS sequence"/>
</dbReference>
<feature type="transmembrane region" description="Helical" evidence="6">
    <location>
        <begin position="271"/>
        <end position="291"/>
    </location>
</feature>
<feature type="transmembrane region" description="Helical" evidence="6">
    <location>
        <begin position="214"/>
        <end position="237"/>
    </location>
</feature>
<dbReference type="PANTHER" id="PTHR32322:SF18">
    <property type="entry name" value="S-ADENOSYLMETHIONINE_S-ADENOSYLHOMOCYSTEINE TRANSPORTER"/>
    <property type="match status" value="1"/>
</dbReference>
<proteinExistence type="predicted"/>
<feature type="transmembrane region" description="Helical" evidence="6">
    <location>
        <begin position="244"/>
        <end position="265"/>
    </location>
</feature>
<feature type="domain" description="EamA" evidence="7">
    <location>
        <begin position="6"/>
        <end position="139"/>
    </location>
</feature>
<feature type="domain" description="EamA" evidence="7">
    <location>
        <begin position="151"/>
        <end position="287"/>
    </location>
</feature>
<dbReference type="GeneID" id="93181995"/>
<keyword evidence="9" id="KW-1185">Reference proteome</keyword>
<evidence type="ECO:0000256" key="2">
    <source>
        <dbReference type="ARBA" id="ARBA00022475"/>
    </source>
</evidence>
<keyword evidence="5 6" id="KW-0472">Membrane</keyword>
<feature type="transmembrane region" description="Helical" evidence="6">
    <location>
        <begin position="149"/>
        <end position="169"/>
    </location>
</feature>
<gene>
    <name evidence="8" type="ORF">KZO38_06030</name>
</gene>
<dbReference type="InterPro" id="IPR037185">
    <property type="entry name" value="EmrE-like"/>
</dbReference>
<feature type="transmembrane region" description="Helical" evidence="6">
    <location>
        <begin position="38"/>
        <end position="56"/>
    </location>
</feature>
<evidence type="ECO:0000313" key="8">
    <source>
        <dbReference type="EMBL" id="MBW4769320.1"/>
    </source>
</evidence>
<feature type="transmembrane region" description="Helical" evidence="6">
    <location>
        <begin position="7"/>
        <end position="26"/>
    </location>
</feature>
<reference evidence="8 9" key="1">
    <citation type="submission" date="2021-07" db="EMBL/GenBank/DDBJ databases">
        <title>Genomic diversity and antimicrobial resistance of Prevotella spp. isolated from chronic lung disease airways.</title>
        <authorList>
            <person name="Webb K.A."/>
            <person name="Olagoke O.S."/>
            <person name="Baird T."/>
            <person name="Neill J."/>
            <person name="Pham A."/>
            <person name="Wells T.J."/>
            <person name="Ramsay K.A."/>
            <person name="Bell S.C."/>
            <person name="Sarovich D.S."/>
            <person name="Price E.P."/>
        </authorList>
    </citation>
    <scope>NUCLEOTIDE SEQUENCE [LARGE SCALE GENOMIC DNA]</scope>
    <source>
        <strain evidence="8 9">SCHI0011.S.12</strain>
    </source>
</reference>
<keyword evidence="4 6" id="KW-1133">Transmembrane helix</keyword>
<feature type="transmembrane region" description="Helical" evidence="6">
    <location>
        <begin position="181"/>
        <end position="202"/>
    </location>
</feature>
<evidence type="ECO:0000259" key="7">
    <source>
        <dbReference type="Pfam" id="PF00892"/>
    </source>
</evidence>
<accession>A0ABS6YCQ0</accession>
<keyword evidence="3 6" id="KW-0812">Transmembrane</keyword>
<comment type="subcellular location">
    <subcellularLocation>
        <location evidence="1">Cell membrane</location>
        <topology evidence="1">Multi-pass membrane protein</topology>
    </subcellularLocation>
</comment>
<comment type="caution">
    <text evidence="8">The sequence shown here is derived from an EMBL/GenBank/DDBJ whole genome shotgun (WGS) entry which is preliminary data.</text>
</comment>
<evidence type="ECO:0000256" key="4">
    <source>
        <dbReference type="ARBA" id="ARBA00022989"/>
    </source>
</evidence>
<dbReference type="Gene3D" id="1.10.3730.20">
    <property type="match status" value="1"/>
</dbReference>
<feature type="transmembrane region" description="Helical" evidence="6">
    <location>
        <begin position="92"/>
        <end position="116"/>
    </location>
</feature>
<protein>
    <submittedName>
        <fullName evidence="8">DMT family transporter</fullName>
    </submittedName>
</protein>
<feature type="transmembrane region" description="Helical" evidence="6">
    <location>
        <begin position="68"/>
        <end position="86"/>
    </location>
</feature>
<keyword evidence="2" id="KW-1003">Cell membrane</keyword>
<feature type="transmembrane region" description="Helical" evidence="6">
    <location>
        <begin position="125"/>
        <end position="143"/>
    </location>
</feature>
<dbReference type="SUPFAM" id="SSF103481">
    <property type="entry name" value="Multidrug resistance efflux transporter EmrE"/>
    <property type="match status" value="2"/>
</dbReference>
<evidence type="ECO:0000256" key="3">
    <source>
        <dbReference type="ARBA" id="ARBA00022692"/>
    </source>
</evidence>